<evidence type="ECO:0000259" key="1">
    <source>
        <dbReference type="Pfam" id="PF04993"/>
    </source>
</evidence>
<dbReference type="eggNOG" id="COG3070">
    <property type="taxonomic scope" value="Bacteria"/>
</dbReference>
<gene>
    <name evidence="2" type="ordered locus">Rvan_2260</name>
</gene>
<proteinExistence type="predicted"/>
<protein>
    <submittedName>
        <fullName evidence="2">TfoX domain-containing protein</fullName>
    </submittedName>
</protein>
<dbReference type="STRING" id="648757.Rvan_2260"/>
<sequence>MASQQGTVDYVIEQLQRAGRVSARKMFGEYAIYCDGKTVALICDDQLYVKPTAAGRAFLGEPQDGFPYPGAKPHFLIAGDRWDDAEWLSTLVELTAAELPLPKPKPARKPKK</sequence>
<dbReference type="HOGENOM" id="CLU_151771_0_0_5"/>
<dbReference type="EMBL" id="CP002292">
    <property type="protein sequence ID" value="ADP71484.1"/>
    <property type="molecule type" value="Genomic_DNA"/>
</dbReference>
<reference evidence="3" key="1">
    <citation type="journal article" date="2011" name="J. Bacteriol.">
        <title>Genome sequences of eight morphologically diverse alphaproteobacteria.</title>
        <authorList>
            <consortium name="US DOE Joint Genome Institute"/>
            <person name="Brown P.J."/>
            <person name="Kysela D.T."/>
            <person name="Buechlein A."/>
            <person name="Hemmerich C."/>
            <person name="Brun Y.V."/>
        </authorList>
    </citation>
    <scope>NUCLEOTIDE SEQUENCE [LARGE SCALE GENOMIC DNA]</scope>
    <source>
        <strain evidence="3">ATCC 17100 / ATH 3.1.1 / DSM 162 / LMG 4299</strain>
    </source>
</reference>
<feature type="domain" description="TfoX N-terminal" evidence="1">
    <location>
        <begin position="13"/>
        <end position="97"/>
    </location>
</feature>
<organism evidence="2 3">
    <name type="scientific">Rhodomicrobium vannielii (strain ATCC 17100 / DSM 162 / LMG 4299 / NCIMB 10020 / ATH 3.1.1)</name>
    <dbReference type="NCBI Taxonomy" id="648757"/>
    <lineage>
        <taxon>Bacteria</taxon>
        <taxon>Pseudomonadati</taxon>
        <taxon>Pseudomonadota</taxon>
        <taxon>Alphaproteobacteria</taxon>
        <taxon>Hyphomicrobiales</taxon>
        <taxon>Hyphomicrobiaceae</taxon>
        <taxon>Rhodomicrobium</taxon>
    </lineage>
</organism>
<dbReference type="RefSeq" id="WP_013419866.1">
    <property type="nucleotide sequence ID" value="NC_014664.1"/>
</dbReference>
<keyword evidence="3" id="KW-1185">Reference proteome</keyword>
<name>E3I3C3_RHOVT</name>
<dbReference type="InterPro" id="IPR007076">
    <property type="entry name" value="TfoX_N"/>
</dbReference>
<dbReference type="Pfam" id="PF04993">
    <property type="entry name" value="TfoX_N"/>
    <property type="match status" value="1"/>
</dbReference>
<dbReference type="SUPFAM" id="SSF159894">
    <property type="entry name" value="YgaC/TfoX-N like"/>
    <property type="match status" value="1"/>
</dbReference>
<dbReference type="Gene3D" id="3.30.1460.30">
    <property type="entry name" value="YgaC/TfoX-N like chaperone"/>
    <property type="match status" value="1"/>
</dbReference>
<evidence type="ECO:0000313" key="2">
    <source>
        <dbReference type="EMBL" id="ADP71484.1"/>
    </source>
</evidence>
<accession>E3I3C3</accession>
<evidence type="ECO:0000313" key="3">
    <source>
        <dbReference type="Proteomes" id="UP000001399"/>
    </source>
</evidence>
<dbReference type="Proteomes" id="UP000001399">
    <property type="component" value="Chromosome"/>
</dbReference>
<dbReference type="KEGG" id="rva:Rvan_2260"/>
<dbReference type="OrthoDB" id="1524907at2"/>
<dbReference type="AlphaFoldDB" id="E3I3C3"/>